<dbReference type="AlphaFoldDB" id="A0AA86QZ05"/>
<evidence type="ECO:0000313" key="1">
    <source>
        <dbReference type="EMBL" id="CAI9962284.1"/>
    </source>
</evidence>
<gene>
    <name evidence="2" type="ORF">HINF_LOCUS4013</name>
    <name evidence="1" type="ORF">HINF_LOCUS49929</name>
</gene>
<keyword evidence="3" id="KW-1185">Reference proteome</keyword>
<reference evidence="1" key="1">
    <citation type="submission" date="2023-06" db="EMBL/GenBank/DDBJ databases">
        <authorList>
            <person name="Kurt Z."/>
        </authorList>
    </citation>
    <scope>NUCLEOTIDE SEQUENCE</scope>
</reference>
<accession>A0AA86QZ05</accession>
<dbReference type="EMBL" id="CAXDID020000007">
    <property type="protein sequence ID" value="CAL5976832.1"/>
    <property type="molecule type" value="Genomic_DNA"/>
</dbReference>
<dbReference type="Proteomes" id="UP001642409">
    <property type="component" value="Unassembled WGS sequence"/>
</dbReference>
<protein>
    <submittedName>
        <fullName evidence="2">Hypothetical_protein</fullName>
    </submittedName>
</protein>
<comment type="caution">
    <text evidence="1">The sequence shown here is derived from an EMBL/GenBank/DDBJ whole genome shotgun (WGS) entry which is preliminary data.</text>
</comment>
<organism evidence="1">
    <name type="scientific">Hexamita inflata</name>
    <dbReference type="NCBI Taxonomy" id="28002"/>
    <lineage>
        <taxon>Eukaryota</taxon>
        <taxon>Metamonada</taxon>
        <taxon>Diplomonadida</taxon>
        <taxon>Hexamitidae</taxon>
        <taxon>Hexamitinae</taxon>
        <taxon>Hexamita</taxon>
    </lineage>
</organism>
<evidence type="ECO:0000313" key="3">
    <source>
        <dbReference type="Proteomes" id="UP001642409"/>
    </source>
</evidence>
<name>A0AA86QZ05_9EUKA</name>
<evidence type="ECO:0000313" key="2">
    <source>
        <dbReference type="EMBL" id="CAL5976832.1"/>
    </source>
</evidence>
<dbReference type="EMBL" id="CATOUU010000952">
    <property type="protein sequence ID" value="CAI9962284.1"/>
    <property type="molecule type" value="Genomic_DNA"/>
</dbReference>
<proteinExistence type="predicted"/>
<reference evidence="2 3" key="2">
    <citation type="submission" date="2024-07" db="EMBL/GenBank/DDBJ databases">
        <authorList>
            <person name="Akdeniz Z."/>
        </authorList>
    </citation>
    <scope>NUCLEOTIDE SEQUENCE [LARGE SCALE GENOMIC DNA]</scope>
</reference>
<sequence>MRVIGNIEKLRRRLESQYQLSTSIRATFTNSSVDSTTVLELEFPDSFPANPSQELHKPMVHGCCLKSAHFGVQVIPQLQRAQFLRTMTHYNTNSDLNCNTYLDLIQLLHQNVHRLEYFECCEVRPIQLQRRADLKSFSHYLQLVFEIYL</sequence>